<dbReference type="PRINTS" id="PR00046">
    <property type="entry name" value="SIGMA70FCT"/>
</dbReference>
<comment type="caution">
    <text evidence="8">The sequence shown here is derived from an EMBL/GenBank/DDBJ whole genome shotgun (WGS) entry which is preliminary data.</text>
</comment>
<dbReference type="InterPro" id="IPR007627">
    <property type="entry name" value="RNA_pol_sigma70_r2"/>
</dbReference>
<comment type="similarity">
    <text evidence="5">Belongs to the sigma-70 factor family.</text>
</comment>
<keyword evidence="4 5" id="KW-0804">Transcription</keyword>
<dbReference type="STRING" id="1121338.CLTEP_00120"/>
<dbReference type="InterPro" id="IPR014284">
    <property type="entry name" value="RNA_pol_sigma-70_dom"/>
</dbReference>
<dbReference type="NCBIfam" id="TIGR02479">
    <property type="entry name" value="FliA_WhiG"/>
    <property type="match status" value="1"/>
</dbReference>
<proteinExistence type="inferred from homology"/>
<dbReference type="GO" id="GO:0003677">
    <property type="term" value="F:DNA binding"/>
    <property type="evidence" value="ECO:0007669"/>
    <property type="project" value="UniProtKB-KW"/>
</dbReference>
<dbReference type="CDD" id="cd06171">
    <property type="entry name" value="Sigma70_r4"/>
    <property type="match status" value="1"/>
</dbReference>
<dbReference type="GO" id="GO:0016987">
    <property type="term" value="F:sigma factor activity"/>
    <property type="evidence" value="ECO:0007669"/>
    <property type="project" value="UniProtKB-KW"/>
</dbReference>
<sequence length="244" mass="28259">MEEIVSVNSKENIVKEYIPLVKYIASRVIVGKTKYIEYEDLVSYGLVGLMDAINKFDITKGMKFSTYASIRIKGAMIDQLRKNSPISKGAMDKLNRYNDAVERLEKRLNREPSLKEIATEMKESIDNVSKIENYINYISIVSLEDLLMSKDDDRSLMNIIEDKNSPSPEKIIEYNEKIEYLSKGIELLNEKDRLVLSLYYYEGLTLKEIGNILNVSESRVCQLHSRAIVHLRKMLKKLKYNILD</sequence>
<keyword evidence="2 5" id="KW-0731">Sigma factor</keyword>
<dbReference type="SUPFAM" id="SSF88946">
    <property type="entry name" value="Sigma2 domain of RNA polymerase sigma factors"/>
    <property type="match status" value="1"/>
</dbReference>
<accession>A0A151B6U3</accession>
<keyword evidence="3 5" id="KW-0238">DNA-binding</keyword>
<dbReference type="AlphaFoldDB" id="A0A151B6U3"/>
<dbReference type="Pfam" id="PF04542">
    <property type="entry name" value="Sigma70_r2"/>
    <property type="match status" value="1"/>
</dbReference>
<dbReference type="NCBIfam" id="TIGR02937">
    <property type="entry name" value="sigma70-ECF"/>
    <property type="match status" value="1"/>
</dbReference>
<dbReference type="PROSITE" id="PS00715">
    <property type="entry name" value="SIGMA70_1"/>
    <property type="match status" value="1"/>
</dbReference>
<dbReference type="NCBIfam" id="NF005413">
    <property type="entry name" value="PRK06986.1"/>
    <property type="match status" value="1"/>
</dbReference>
<dbReference type="InterPro" id="IPR013324">
    <property type="entry name" value="RNA_pol_sigma_r3/r4-like"/>
</dbReference>
<dbReference type="Pfam" id="PF04545">
    <property type="entry name" value="Sigma70_r4"/>
    <property type="match status" value="1"/>
</dbReference>
<dbReference type="SUPFAM" id="SSF88659">
    <property type="entry name" value="Sigma3 and sigma4 domains of RNA polymerase sigma factors"/>
    <property type="match status" value="2"/>
</dbReference>
<evidence type="ECO:0000256" key="3">
    <source>
        <dbReference type="ARBA" id="ARBA00023125"/>
    </source>
</evidence>
<keyword evidence="9" id="KW-1185">Reference proteome</keyword>
<feature type="domain" description="RNA polymerase sigma-70" evidence="7">
    <location>
        <begin position="205"/>
        <end position="231"/>
    </location>
</feature>
<dbReference type="InterPro" id="IPR012845">
    <property type="entry name" value="RNA_pol_sigma_FliA_WhiG"/>
</dbReference>
<dbReference type="Proteomes" id="UP000075531">
    <property type="component" value="Unassembled WGS sequence"/>
</dbReference>
<feature type="domain" description="RNA polymerase sigma-70" evidence="6">
    <location>
        <begin position="40"/>
        <end position="53"/>
    </location>
</feature>
<dbReference type="RefSeq" id="WP_066820694.1">
    <property type="nucleotide sequence ID" value="NZ_LTBA01000001.1"/>
</dbReference>
<dbReference type="PIRSF" id="PIRSF000770">
    <property type="entry name" value="RNA_pol_sigma-SigE/K"/>
    <property type="match status" value="1"/>
</dbReference>
<evidence type="ECO:0000313" key="9">
    <source>
        <dbReference type="Proteomes" id="UP000075531"/>
    </source>
</evidence>
<dbReference type="InterPro" id="IPR000943">
    <property type="entry name" value="RNA_pol_sigma70"/>
</dbReference>
<keyword evidence="1 5" id="KW-0805">Transcription regulation</keyword>
<dbReference type="PATRIC" id="fig|1121338.3.peg.13"/>
<evidence type="ECO:0000259" key="6">
    <source>
        <dbReference type="PROSITE" id="PS00715"/>
    </source>
</evidence>
<dbReference type="EMBL" id="LTBA01000001">
    <property type="protein sequence ID" value="KYH35619.1"/>
    <property type="molecule type" value="Genomic_DNA"/>
</dbReference>
<dbReference type="InterPro" id="IPR007624">
    <property type="entry name" value="RNA_pol_sigma70_r3"/>
</dbReference>
<evidence type="ECO:0000256" key="5">
    <source>
        <dbReference type="RuleBase" id="RU362124"/>
    </source>
</evidence>
<reference evidence="8 9" key="1">
    <citation type="submission" date="2016-02" db="EMBL/GenBank/DDBJ databases">
        <title>Genome sequence of Clostridium tepidiprofundi DSM 19306.</title>
        <authorList>
            <person name="Poehlein A."/>
            <person name="Daniel R."/>
        </authorList>
    </citation>
    <scope>NUCLEOTIDE SEQUENCE [LARGE SCALE GENOMIC DNA]</scope>
    <source>
        <strain evidence="8 9">DSM 19306</strain>
    </source>
</reference>
<dbReference type="GO" id="GO:0006352">
    <property type="term" value="P:DNA-templated transcription initiation"/>
    <property type="evidence" value="ECO:0007669"/>
    <property type="project" value="InterPro"/>
</dbReference>
<dbReference type="Gene3D" id="1.10.1740.10">
    <property type="match status" value="1"/>
</dbReference>
<dbReference type="PANTHER" id="PTHR30385">
    <property type="entry name" value="SIGMA FACTOR F FLAGELLAR"/>
    <property type="match status" value="1"/>
</dbReference>
<name>A0A151B6U3_9CLOT</name>
<comment type="function">
    <text evidence="5">Sigma factors are initiation factors that promote the attachment of RNA polymerase to specific initiation sites and are then released.</text>
</comment>
<dbReference type="PANTHER" id="PTHR30385:SF7">
    <property type="entry name" value="RNA POLYMERASE SIGMA FACTOR FLIA"/>
    <property type="match status" value="1"/>
</dbReference>
<evidence type="ECO:0000313" key="8">
    <source>
        <dbReference type="EMBL" id="KYH35619.1"/>
    </source>
</evidence>
<evidence type="ECO:0000256" key="1">
    <source>
        <dbReference type="ARBA" id="ARBA00023015"/>
    </source>
</evidence>
<dbReference type="GO" id="GO:0003899">
    <property type="term" value="F:DNA-directed RNA polymerase activity"/>
    <property type="evidence" value="ECO:0007669"/>
    <property type="project" value="InterPro"/>
</dbReference>
<dbReference type="Pfam" id="PF04539">
    <property type="entry name" value="Sigma70_r3"/>
    <property type="match status" value="1"/>
</dbReference>
<dbReference type="InterPro" id="IPR013325">
    <property type="entry name" value="RNA_pol_sigma_r2"/>
</dbReference>
<dbReference type="PROSITE" id="PS00716">
    <property type="entry name" value="SIGMA70_2"/>
    <property type="match status" value="1"/>
</dbReference>
<dbReference type="OrthoDB" id="9799825at2"/>
<gene>
    <name evidence="8" type="primary">sigD</name>
    <name evidence="8" type="ORF">CLTEP_00120</name>
</gene>
<dbReference type="InterPro" id="IPR007630">
    <property type="entry name" value="RNA_pol_sigma70_r4"/>
</dbReference>
<dbReference type="Gene3D" id="1.20.140.160">
    <property type="match status" value="1"/>
</dbReference>
<evidence type="ECO:0000259" key="7">
    <source>
        <dbReference type="PROSITE" id="PS00716"/>
    </source>
</evidence>
<protein>
    <recommendedName>
        <fullName evidence="5">RNA polymerase sigma factor</fullName>
    </recommendedName>
</protein>
<organism evidence="8 9">
    <name type="scientific">Clostridium tepidiprofundi DSM 19306</name>
    <dbReference type="NCBI Taxonomy" id="1121338"/>
    <lineage>
        <taxon>Bacteria</taxon>
        <taxon>Bacillati</taxon>
        <taxon>Bacillota</taxon>
        <taxon>Clostridia</taxon>
        <taxon>Eubacteriales</taxon>
        <taxon>Clostridiaceae</taxon>
        <taxon>Clostridium</taxon>
    </lineage>
</organism>
<evidence type="ECO:0000256" key="4">
    <source>
        <dbReference type="ARBA" id="ARBA00023163"/>
    </source>
</evidence>
<evidence type="ECO:0000256" key="2">
    <source>
        <dbReference type="ARBA" id="ARBA00023082"/>
    </source>
</evidence>